<dbReference type="InterPro" id="IPR021352">
    <property type="entry name" value="DUF2971"/>
</dbReference>
<dbReference type="PATRIC" id="fig|1315283.4.peg.2120"/>
<proteinExistence type="predicted"/>
<dbReference type="Pfam" id="PF11185">
    <property type="entry name" value="DUF2971"/>
    <property type="match status" value="1"/>
</dbReference>
<organism evidence="1">
    <name type="scientific">Pseudoalteromonas translucida KMM 520</name>
    <dbReference type="NCBI Taxonomy" id="1315283"/>
    <lineage>
        <taxon>Bacteria</taxon>
        <taxon>Pseudomonadati</taxon>
        <taxon>Pseudomonadota</taxon>
        <taxon>Gammaproteobacteria</taxon>
        <taxon>Alteromonadales</taxon>
        <taxon>Pseudoalteromonadaceae</taxon>
        <taxon>Pseudoalteromonas</taxon>
    </lineage>
</organism>
<reference evidence="1 2" key="1">
    <citation type="submission" date="2015-03" db="EMBL/GenBank/DDBJ databases">
        <authorList>
            <person name="Murphy D."/>
        </authorList>
    </citation>
    <scope>NUCLEOTIDE SEQUENCE [LARGE SCALE GENOMIC DNA]</scope>
    <source>
        <strain evidence="1 2">KMM 520</strain>
    </source>
</reference>
<evidence type="ECO:0008006" key="3">
    <source>
        <dbReference type="Google" id="ProtNLM"/>
    </source>
</evidence>
<dbReference type="OrthoDB" id="8550178at2"/>
<evidence type="ECO:0000313" key="1">
    <source>
        <dbReference type="EMBL" id="ALS33528.1"/>
    </source>
</evidence>
<dbReference type="Proteomes" id="UP000065261">
    <property type="component" value="Chromosome I"/>
</dbReference>
<evidence type="ECO:0000313" key="2">
    <source>
        <dbReference type="Proteomes" id="UP000065261"/>
    </source>
</evidence>
<dbReference type="AlphaFoldDB" id="A0A0U2WYT7"/>
<dbReference type="EMBL" id="CP011034">
    <property type="protein sequence ID" value="ALS33528.1"/>
    <property type="molecule type" value="Genomic_DNA"/>
</dbReference>
<name>A0A0U2WYT7_9GAMM</name>
<gene>
    <name evidence="1" type="ORF">PTRA_a2435</name>
</gene>
<sequence>MKDQDIIYHYTSVEAFMSIIQSQSLWVSSITEMNDSQEGKLLPPLIRRAIESVHLSAEETIRCMEKYHSKDPLTQHLRVIPNIESNPEFIEGMRDLTKRTLVELILPSLEIVSNMLLPHICCFSKNGDKLSQWRAYGDDGKGVALAFSKIELEKSIKNKSEFPKYINDVIYNKLDQDEYCAKLIKELIEQSIFRSKKVDPVKERFVSSNFFAAPVLFKSEGFSEEDEVRLVYNSNDEMKSKYRTVNGNIISFYEHVFRPSCLKGIILGPKCNLQTDTLDFKRFLGSGYNHLLQSIKKSEVSYK</sequence>
<accession>A0A0U2WYT7</accession>
<protein>
    <recommendedName>
        <fullName evidence="3">DUF2971 domain-containing protein</fullName>
    </recommendedName>
</protein>
<dbReference type="KEGG" id="ptn:PTRA_a2435"/>
<dbReference type="RefSeq" id="WP_058373754.1">
    <property type="nucleotide sequence ID" value="NZ_CP011034.1"/>
</dbReference>